<dbReference type="Proteomes" id="UP000030645">
    <property type="component" value="Unassembled WGS sequence"/>
</dbReference>
<evidence type="ECO:0000313" key="1">
    <source>
        <dbReference type="EMBL" id="EXC16036.1"/>
    </source>
</evidence>
<name>W9RX00_9ROSA</name>
<keyword evidence="2" id="KW-1185">Reference proteome</keyword>
<protein>
    <recommendedName>
        <fullName evidence="3">Reverse transcriptase zinc-binding domain-containing protein</fullName>
    </recommendedName>
</protein>
<proteinExistence type="predicted"/>
<sequence>MVVQNIPTLSLGVCRRVGNGEVISIWDDAWVPNLPGHHPNSAMRSCAPTLQELIKAAFDRASARAILSIPILRLGEPRWIWTRETYGESSLKSAYRLAADGDWSGAFVGTVNWKVWPAKVLQRHSLLWWQLIWDVLPMRPVARRIIDIDPSCPLYGVET</sequence>
<reference evidence="2" key="1">
    <citation type="submission" date="2013-01" db="EMBL/GenBank/DDBJ databases">
        <title>Draft Genome Sequence of a Mulberry Tree, Morus notabilis C.K. Schneid.</title>
        <authorList>
            <person name="He N."/>
            <person name="Zhao S."/>
        </authorList>
    </citation>
    <scope>NUCLEOTIDE SEQUENCE</scope>
</reference>
<gene>
    <name evidence="1" type="ORF">L484_002120</name>
</gene>
<dbReference type="AlphaFoldDB" id="W9RX00"/>
<accession>W9RX00</accession>
<evidence type="ECO:0000313" key="2">
    <source>
        <dbReference type="Proteomes" id="UP000030645"/>
    </source>
</evidence>
<evidence type="ECO:0008006" key="3">
    <source>
        <dbReference type="Google" id="ProtNLM"/>
    </source>
</evidence>
<dbReference type="EMBL" id="KE345786">
    <property type="protein sequence ID" value="EXC16036.1"/>
    <property type="molecule type" value="Genomic_DNA"/>
</dbReference>
<organism evidence="1 2">
    <name type="scientific">Morus notabilis</name>
    <dbReference type="NCBI Taxonomy" id="981085"/>
    <lineage>
        <taxon>Eukaryota</taxon>
        <taxon>Viridiplantae</taxon>
        <taxon>Streptophyta</taxon>
        <taxon>Embryophyta</taxon>
        <taxon>Tracheophyta</taxon>
        <taxon>Spermatophyta</taxon>
        <taxon>Magnoliopsida</taxon>
        <taxon>eudicotyledons</taxon>
        <taxon>Gunneridae</taxon>
        <taxon>Pentapetalae</taxon>
        <taxon>rosids</taxon>
        <taxon>fabids</taxon>
        <taxon>Rosales</taxon>
        <taxon>Moraceae</taxon>
        <taxon>Moreae</taxon>
        <taxon>Morus</taxon>
    </lineage>
</organism>